<reference evidence="6" key="1">
    <citation type="submission" date="2019-08" db="EMBL/GenBank/DDBJ databases">
        <title>Limnoglobus roseus gen. nov., sp. nov., a novel freshwater planctomycete with a giant genome from the family Gemmataceae.</title>
        <authorList>
            <person name="Kulichevskaya I.S."/>
            <person name="Naumoff D.G."/>
            <person name="Miroshnikov K."/>
            <person name="Ivanova A."/>
            <person name="Philippov D.A."/>
            <person name="Hakobyan A."/>
            <person name="Rijpstra I.C."/>
            <person name="Sinninghe Damste J.S."/>
            <person name="Liesack W."/>
            <person name="Dedysh S.N."/>
        </authorList>
    </citation>
    <scope>NUCLEOTIDE SEQUENCE [LARGE SCALE GENOMIC DNA]</scope>
    <source>
        <strain evidence="6">PX52</strain>
    </source>
</reference>
<keyword evidence="5" id="KW-0808">Transferase</keyword>
<evidence type="ECO:0000259" key="1">
    <source>
        <dbReference type="Pfam" id="PF00534"/>
    </source>
</evidence>
<dbReference type="Pfam" id="PF00535">
    <property type="entry name" value="Glycos_transf_2"/>
    <property type="match status" value="1"/>
</dbReference>
<evidence type="ECO:0000259" key="4">
    <source>
        <dbReference type="Pfam" id="PF13946"/>
    </source>
</evidence>
<dbReference type="AlphaFoldDB" id="A0A5C1A5S2"/>
<dbReference type="Pfam" id="PF13579">
    <property type="entry name" value="Glyco_trans_4_4"/>
    <property type="match status" value="1"/>
</dbReference>
<gene>
    <name evidence="5" type="ORF">PX52LOC_01329</name>
</gene>
<dbReference type="SUPFAM" id="SSF53448">
    <property type="entry name" value="Nucleotide-diphospho-sugar transferases"/>
    <property type="match status" value="1"/>
</dbReference>
<dbReference type="PANTHER" id="PTHR45947:SF3">
    <property type="entry name" value="SULFOQUINOVOSYL TRANSFERASE SQD2"/>
    <property type="match status" value="1"/>
</dbReference>
<evidence type="ECO:0000259" key="3">
    <source>
        <dbReference type="Pfam" id="PF13579"/>
    </source>
</evidence>
<dbReference type="EMBL" id="CP042425">
    <property type="protein sequence ID" value="QEL14441.1"/>
    <property type="molecule type" value="Genomic_DNA"/>
</dbReference>
<dbReference type="InterPro" id="IPR050194">
    <property type="entry name" value="Glycosyltransferase_grp1"/>
</dbReference>
<evidence type="ECO:0000259" key="2">
    <source>
        <dbReference type="Pfam" id="PF00535"/>
    </source>
</evidence>
<dbReference type="InterPro" id="IPR001296">
    <property type="entry name" value="Glyco_trans_1"/>
</dbReference>
<keyword evidence="6" id="KW-1185">Reference proteome</keyword>
<dbReference type="InterPro" id="IPR025282">
    <property type="entry name" value="DUF4214"/>
</dbReference>
<dbReference type="Gene3D" id="3.90.550.10">
    <property type="entry name" value="Spore Coat Polysaccharide Biosynthesis Protein SpsA, Chain A"/>
    <property type="match status" value="1"/>
</dbReference>
<feature type="domain" description="Glycosyl transferase family 1" evidence="1">
    <location>
        <begin position="531"/>
        <end position="695"/>
    </location>
</feature>
<dbReference type="OrthoDB" id="9802525at2"/>
<dbReference type="Pfam" id="PF13946">
    <property type="entry name" value="DUF4214"/>
    <property type="match status" value="1"/>
</dbReference>
<dbReference type="InterPro" id="IPR028098">
    <property type="entry name" value="Glyco_trans_4-like_N"/>
</dbReference>
<dbReference type="PANTHER" id="PTHR45947">
    <property type="entry name" value="SULFOQUINOVOSYL TRANSFERASE SQD2"/>
    <property type="match status" value="1"/>
</dbReference>
<dbReference type="InterPro" id="IPR001173">
    <property type="entry name" value="Glyco_trans_2-like"/>
</dbReference>
<dbReference type="CDD" id="cd03801">
    <property type="entry name" value="GT4_PimA-like"/>
    <property type="match status" value="1"/>
</dbReference>
<dbReference type="GO" id="GO:0016757">
    <property type="term" value="F:glycosyltransferase activity"/>
    <property type="evidence" value="ECO:0007669"/>
    <property type="project" value="InterPro"/>
</dbReference>
<feature type="domain" description="DUF4214" evidence="4">
    <location>
        <begin position="783"/>
        <end position="834"/>
    </location>
</feature>
<dbReference type="Gene3D" id="3.40.50.2000">
    <property type="entry name" value="Glycogen Phosphorylase B"/>
    <property type="match status" value="2"/>
</dbReference>
<organism evidence="5 6">
    <name type="scientific">Limnoglobus roseus</name>
    <dbReference type="NCBI Taxonomy" id="2598579"/>
    <lineage>
        <taxon>Bacteria</taxon>
        <taxon>Pseudomonadati</taxon>
        <taxon>Planctomycetota</taxon>
        <taxon>Planctomycetia</taxon>
        <taxon>Gemmatales</taxon>
        <taxon>Gemmataceae</taxon>
        <taxon>Limnoglobus</taxon>
    </lineage>
</organism>
<dbReference type="SUPFAM" id="SSF53756">
    <property type="entry name" value="UDP-Glycosyltransferase/glycogen phosphorylase"/>
    <property type="match status" value="1"/>
</dbReference>
<dbReference type="RefSeq" id="WP_149109330.1">
    <property type="nucleotide sequence ID" value="NZ_CP042425.1"/>
</dbReference>
<evidence type="ECO:0000313" key="5">
    <source>
        <dbReference type="EMBL" id="QEL14441.1"/>
    </source>
</evidence>
<feature type="domain" description="Glycosyltransferase subfamily 4-like N-terminal" evidence="3">
    <location>
        <begin position="342"/>
        <end position="505"/>
    </location>
</feature>
<dbReference type="Pfam" id="PF00534">
    <property type="entry name" value="Glycos_transf_1"/>
    <property type="match status" value="1"/>
</dbReference>
<sequence>MRVSVVINTYNRGKSLRNTLLGFRYQTYSDFEVVVVNGPSRDETEEVLKEFADSVRAYSCPDVHLSKSRNIGIAHASGDVVAFIDDDAIPEPNWIAELAAAYDNPEIGGAGGIVYDHSGVTFQYQYSVCSRIATTRFDIKPPFDAYNRPGADPFIYLQGTNCSFRRDLLVEIGGFNEEIEYYLDEVEVCMRGIDAGYQMASLPNAPVHHKYLPSHIRNQKRVVLDPYSTVKNHCTFAVRHGMQTRTFSEVMEEVTKYVNIVKAGGRANLDAQRMTHEQFEHYMRRTEDAMDFGVRQGLMKARPIRHLPPAPVDEFKPFPTLHPAGERLTICFMTREFPPACGGVGRYFADMAHGFAAAGHQVHVVTHSANGQHTVDFEDGVWMHRVADVQPRDEQFRQMPLCYNFTHVANVYHEVRRIHDLHGVDLAVGPMWLCEGAISQLDDRWPTVLSLQTSMKTIAGMGGTNTDAAQVAGMIALETATARSAKFIHGISHAILAKAREDFGPVTALGEHVVHIGTRDERHNVHRQRPKTARTRILFVGRIEARKGVDVLLKAAYEVLPEFPDAELVLVGKLNPSGNDNAIGEHERQMAVQPELRDRILFAGEKSDAEVLQAYADADIVVLPSRYESFGLVLTEGMMFGKPVVASRVGGMVEIVEHGGNGFFAEPEDPRSFAAAFRKLLGSAPLREQFGLRSRELFEKKFSTDVMVRNTLDCFRGVIKQWRSNGSGRTPDPDAVAERLKTLIRDAAGCSTEIAEVATKELLSKQFRAGGDSVRALQKLWHVPNEEFVRGLYDLILRRPADASGIRWFVAHLEADGDRRAIVEQFVTCDEAKSRGTDTSWLANFVPPPDPQAVVVAVQPVVPPPSKTFRQMVKATAKRVRAKLLSTPGVGKGLRMVKHAVVMPRTVRHLTGQNAEISAAIRALGSEMTATQGPALRQIRELQNQLSDRLAALEAQTSARHRQVHWMLEQQGQILDELMGDQDQTVKMPRSNNAAA</sequence>
<dbReference type="KEGG" id="lrs:PX52LOC_01329"/>
<proteinExistence type="predicted"/>
<name>A0A5C1A5S2_9BACT</name>
<protein>
    <submittedName>
        <fullName evidence="5">GT2 and GT4 families glycosyltransferase</fullName>
    </submittedName>
</protein>
<dbReference type="InterPro" id="IPR029044">
    <property type="entry name" value="Nucleotide-diphossugar_trans"/>
</dbReference>
<feature type="domain" description="Glycosyltransferase 2-like" evidence="2">
    <location>
        <begin position="4"/>
        <end position="172"/>
    </location>
</feature>
<accession>A0A5C1A5S2</accession>
<evidence type="ECO:0000313" key="6">
    <source>
        <dbReference type="Proteomes" id="UP000324974"/>
    </source>
</evidence>
<dbReference type="Proteomes" id="UP000324974">
    <property type="component" value="Chromosome"/>
</dbReference>